<protein>
    <submittedName>
        <fullName evidence="1">Uncharacterized protein</fullName>
    </submittedName>
</protein>
<organism evidence="1 2">
    <name type="scientific">Senna tora</name>
    <dbReference type="NCBI Taxonomy" id="362788"/>
    <lineage>
        <taxon>Eukaryota</taxon>
        <taxon>Viridiplantae</taxon>
        <taxon>Streptophyta</taxon>
        <taxon>Embryophyta</taxon>
        <taxon>Tracheophyta</taxon>
        <taxon>Spermatophyta</taxon>
        <taxon>Magnoliopsida</taxon>
        <taxon>eudicotyledons</taxon>
        <taxon>Gunneridae</taxon>
        <taxon>Pentapetalae</taxon>
        <taxon>rosids</taxon>
        <taxon>fabids</taxon>
        <taxon>Fabales</taxon>
        <taxon>Fabaceae</taxon>
        <taxon>Caesalpinioideae</taxon>
        <taxon>Cassia clade</taxon>
        <taxon>Senna</taxon>
    </lineage>
</organism>
<gene>
    <name evidence="1" type="ORF">G2W53_040135</name>
</gene>
<dbReference type="EMBL" id="JAAIUW010000012">
    <property type="protein sequence ID" value="KAF7807974.1"/>
    <property type="molecule type" value="Genomic_DNA"/>
</dbReference>
<accession>A0A834T2D0</accession>
<reference evidence="1" key="1">
    <citation type="submission" date="2020-09" db="EMBL/GenBank/DDBJ databases">
        <title>Genome-Enabled Discovery of Anthraquinone Biosynthesis in Senna tora.</title>
        <authorList>
            <person name="Kang S.-H."/>
            <person name="Pandey R.P."/>
            <person name="Lee C.-M."/>
            <person name="Sim J.-S."/>
            <person name="Jeong J.-T."/>
            <person name="Choi B.-S."/>
            <person name="Jung M."/>
            <person name="Ginzburg D."/>
            <person name="Zhao K."/>
            <person name="Won S.Y."/>
            <person name="Oh T.-J."/>
            <person name="Yu Y."/>
            <person name="Kim N.-H."/>
            <person name="Lee O.R."/>
            <person name="Lee T.-H."/>
            <person name="Bashyal P."/>
            <person name="Kim T.-S."/>
            <person name="Lee W.-H."/>
            <person name="Kawkins C."/>
            <person name="Kim C.-K."/>
            <person name="Kim J.S."/>
            <person name="Ahn B.O."/>
            <person name="Rhee S.Y."/>
            <person name="Sohng J.K."/>
        </authorList>
    </citation>
    <scope>NUCLEOTIDE SEQUENCE</scope>
    <source>
        <tissue evidence="1">Leaf</tissue>
    </source>
</reference>
<sequence length="74" mass="8305">MGACALTPQKCVRGERLSSSRKKQSRKLRRGGLRRRVYSRKSMGSLDMKPITLGVPVCSSIAILLSTKVFRRHC</sequence>
<evidence type="ECO:0000313" key="1">
    <source>
        <dbReference type="EMBL" id="KAF7807974.1"/>
    </source>
</evidence>
<evidence type="ECO:0000313" key="2">
    <source>
        <dbReference type="Proteomes" id="UP000634136"/>
    </source>
</evidence>
<keyword evidence="2" id="KW-1185">Reference proteome</keyword>
<proteinExistence type="predicted"/>
<comment type="caution">
    <text evidence="1">The sequence shown here is derived from an EMBL/GenBank/DDBJ whole genome shotgun (WGS) entry which is preliminary data.</text>
</comment>
<dbReference type="AlphaFoldDB" id="A0A834T2D0"/>
<dbReference type="Proteomes" id="UP000634136">
    <property type="component" value="Unassembled WGS sequence"/>
</dbReference>
<name>A0A834T2D0_9FABA</name>